<dbReference type="InterPro" id="IPR017930">
    <property type="entry name" value="Myb_dom"/>
</dbReference>
<feature type="domain" description="HTH myb-type" evidence="9">
    <location>
        <begin position="12"/>
        <end position="64"/>
    </location>
</feature>
<dbReference type="GO" id="GO:0003677">
    <property type="term" value="F:DNA binding"/>
    <property type="evidence" value="ECO:0007669"/>
    <property type="project" value="UniProtKB-KW"/>
</dbReference>
<keyword evidence="3" id="KW-0805">Transcription regulation</keyword>
<evidence type="ECO:0000259" key="9">
    <source>
        <dbReference type="PROSITE" id="PS51294"/>
    </source>
</evidence>
<keyword evidence="6" id="KW-0539">Nucleus</keyword>
<dbReference type="EMBL" id="CAKOAT010511821">
    <property type="protein sequence ID" value="CAH8381530.1"/>
    <property type="molecule type" value="Genomic_DNA"/>
</dbReference>
<evidence type="ECO:0000259" key="8">
    <source>
        <dbReference type="PROSITE" id="PS50090"/>
    </source>
</evidence>
<dbReference type="Gene3D" id="1.10.10.60">
    <property type="entry name" value="Homeodomain-like"/>
    <property type="match status" value="2"/>
</dbReference>
<keyword evidence="2" id="KW-0677">Repeat</keyword>
<sequence length="233" mass="26708">MEKRRSPCFDNSQVMKRGPWSDDESERLKAFILKNGHHNWKSLPKLAGLMRCGKSCRLRWLNYLRPGLKRGNFTKEEEDTIIHLHKVIGNKWSKIASHLPGRTDNEIKNVWNTHLKKRSVKSSNSSASDVTNQASSISSASSSVSNDVINSEKHNHEEELEETLVEHMACGFEVNAPQSLEFLFEDRQIPPLYMSKPESLKGQRQSDDELCSRMVEPGLDVNEWLSYLDNQTL</sequence>
<feature type="region of interest" description="Disordered" evidence="7">
    <location>
        <begin position="121"/>
        <end position="157"/>
    </location>
</feature>
<keyword evidence="11" id="KW-1185">Reference proteome</keyword>
<name>A0ABC8LD31_ERUVS</name>
<dbReference type="SUPFAM" id="SSF46689">
    <property type="entry name" value="Homeodomain-like"/>
    <property type="match status" value="1"/>
</dbReference>
<evidence type="ECO:0000256" key="3">
    <source>
        <dbReference type="ARBA" id="ARBA00023015"/>
    </source>
</evidence>
<comment type="subcellular location">
    <subcellularLocation>
        <location evidence="1">Nucleus</location>
    </subcellularLocation>
</comment>
<dbReference type="Pfam" id="PF00249">
    <property type="entry name" value="Myb_DNA-binding"/>
    <property type="match status" value="2"/>
</dbReference>
<dbReference type="PANTHER" id="PTHR47997:SF75">
    <property type="entry name" value="MYB DOMAIN PROTEIN 55"/>
    <property type="match status" value="1"/>
</dbReference>
<dbReference type="SMART" id="SM00717">
    <property type="entry name" value="SANT"/>
    <property type="match status" value="2"/>
</dbReference>
<dbReference type="InterPro" id="IPR051953">
    <property type="entry name" value="Plant_SW-associated_TFs"/>
</dbReference>
<dbReference type="InterPro" id="IPR001005">
    <property type="entry name" value="SANT/Myb"/>
</dbReference>
<accession>A0ABC8LD31</accession>
<dbReference type="PROSITE" id="PS51294">
    <property type="entry name" value="HTH_MYB"/>
    <property type="match status" value="2"/>
</dbReference>
<feature type="domain" description="Myb-like" evidence="8">
    <location>
        <begin position="65"/>
        <end position="115"/>
    </location>
</feature>
<dbReference type="Proteomes" id="UP001642260">
    <property type="component" value="Unassembled WGS sequence"/>
</dbReference>
<reference evidence="10 11" key="1">
    <citation type="submission" date="2022-03" db="EMBL/GenBank/DDBJ databases">
        <authorList>
            <person name="Macdonald S."/>
            <person name="Ahmed S."/>
            <person name="Newling K."/>
        </authorList>
    </citation>
    <scope>NUCLEOTIDE SEQUENCE [LARGE SCALE GENOMIC DNA]</scope>
</reference>
<protein>
    <submittedName>
        <fullName evidence="10">Uncharacterized protein</fullName>
    </submittedName>
</protein>
<feature type="domain" description="Myb-like" evidence="8">
    <location>
        <begin position="12"/>
        <end position="64"/>
    </location>
</feature>
<comment type="caution">
    <text evidence="10">The sequence shown here is derived from an EMBL/GenBank/DDBJ whole genome shotgun (WGS) entry which is preliminary data.</text>
</comment>
<keyword evidence="4" id="KW-0238">DNA-binding</keyword>
<evidence type="ECO:0000256" key="4">
    <source>
        <dbReference type="ARBA" id="ARBA00023125"/>
    </source>
</evidence>
<evidence type="ECO:0000313" key="10">
    <source>
        <dbReference type="EMBL" id="CAH8381530.1"/>
    </source>
</evidence>
<organism evidence="10 11">
    <name type="scientific">Eruca vesicaria subsp. sativa</name>
    <name type="common">Garden rocket</name>
    <name type="synonym">Eruca sativa</name>
    <dbReference type="NCBI Taxonomy" id="29727"/>
    <lineage>
        <taxon>Eukaryota</taxon>
        <taxon>Viridiplantae</taxon>
        <taxon>Streptophyta</taxon>
        <taxon>Embryophyta</taxon>
        <taxon>Tracheophyta</taxon>
        <taxon>Spermatophyta</taxon>
        <taxon>Magnoliopsida</taxon>
        <taxon>eudicotyledons</taxon>
        <taxon>Gunneridae</taxon>
        <taxon>Pentapetalae</taxon>
        <taxon>rosids</taxon>
        <taxon>malvids</taxon>
        <taxon>Brassicales</taxon>
        <taxon>Brassicaceae</taxon>
        <taxon>Brassiceae</taxon>
        <taxon>Eruca</taxon>
    </lineage>
</organism>
<dbReference type="InterPro" id="IPR009057">
    <property type="entry name" value="Homeodomain-like_sf"/>
</dbReference>
<feature type="domain" description="HTH myb-type" evidence="9">
    <location>
        <begin position="65"/>
        <end position="119"/>
    </location>
</feature>
<dbReference type="GO" id="GO:0005634">
    <property type="term" value="C:nucleus"/>
    <property type="evidence" value="ECO:0007669"/>
    <property type="project" value="UniProtKB-SubCell"/>
</dbReference>
<evidence type="ECO:0000313" key="11">
    <source>
        <dbReference type="Proteomes" id="UP001642260"/>
    </source>
</evidence>
<dbReference type="FunFam" id="1.10.10.60:FF:000015">
    <property type="entry name" value="Transcription factor RAX3"/>
    <property type="match status" value="1"/>
</dbReference>
<gene>
    <name evidence="10" type="ORF">ERUC_LOCUS34013</name>
</gene>
<dbReference type="PANTHER" id="PTHR47997">
    <property type="entry name" value="MYB DOMAIN PROTEIN 55"/>
    <property type="match status" value="1"/>
</dbReference>
<keyword evidence="5" id="KW-0804">Transcription</keyword>
<dbReference type="CDD" id="cd00167">
    <property type="entry name" value="SANT"/>
    <property type="match status" value="2"/>
</dbReference>
<evidence type="ECO:0000256" key="7">
    <source>
        <dbReference type="SAM" id="MobiDB-lite"/>
    </source>
</evidence>
<evidence type="ECO:0000256" key="6">
    <source>
        <dbReference type="ARBA" id="ARBA00023242"/>
    </source>
</evidence>
<feature type="compositionally biased region" description="Low complexity" evidence="7">
    <location>
        <begin position="121"/>
        <end position="149"/>
    </location>
</feature>
<dbReference type="AlphaFoldDB" id="A0ABC8LD31"/>
<evidence type="ECO:0000256" key="5">
    <source>
        <dbReference type="ARBA" id="ARBA00023163"/>
    </source>
</evidence>
<dbReference type="PROSITE" id="PS50090">
    <property type="entry name" value="MYB_LIKE"/>
    <property type="match status" value="2"/>
</dbReference>
<evidence type="ECO:0000256" key="1">
    <source>
        <dbReference type="ARBA" id="ARBA00004123"/>
    </source>
</evidence>
<proteinExistence type="predicted"/>
<evidence type="ECO:0000256" key="2">
    <source>
        <dbReference type="ARBA" id="ARBA00022737"/>
    </source>
</evidence>